<organism evidence="1 2">
    <name type="scientific">Pistacia atlantica</name>
    <dbReference type="NCBI Taxonomy" id="434234"/>
    <lineage>
        <taxon>Eukaryota</taxon>
        <taxon>Viridiplantae</taxon>
        <taxon>Streptophyta</taxon>
        <taxon>Embryophyta</taxon>
        <taxon>Tracheophyta</taxon>
        <taxon>Spermatophyta</taxon>
        <taxon>Magnoliopsida</taxon>
        <taxon>eudicotyledons</taxon>
        <taxon>Gunneridae</taxon>
        <taxon>Pentapetalae</taxon>
        <taxon>rosids</taxon>
        <taxon>malvids</taxon>
        <taxon>Sapindales</taxon>
        <taxon>Anacardiaceae</taxon>
        <taxon>Pistacia</taxon>
    </lineage>
</organism>
<dbReference type="EMBL" id="CM047902">
    <property type="protein sequence ID" value="KAJ0095642.1"/>
    <property type="molecule type" value="Genomic_DNA"/>
</dbReference>
<protein>
    <submittedName>
        <fullName evidence="1">Uncharacterized protein</fullName>
    </submittedName>
</protein>
<comment type="caution">
    <text evidence="1">The sequence shown here is derived from an EMBL/GenBank/DDBJ whole genome shotgun (WGS) entry which is preliminary data.</text>
</comment>
<reference evidence="2" key="1">
    <citation type="journal article" date="2023" name="G3 (Bethesda)">
        <title>Genome assembly and association tests identify interacting loci associated with vigor, precocity, and sex in interspecific pistachio rootstocks.</title>
        <authorList>
            <person name="Palmer W."/>
            <person name="Jacygrad E."/>
            <person name="Sagayaradj S."/>
            <person name="Cavanaugh K."/>
            <person name="Han R."/>
            <person name="Bertier L."/>
            <person name="Beede B."/>
            <person name="Kafkas S."/>
            <person name="Golino D."/>
            <person name="Preece J."/>
            <person name="Michelmore R."/>
        </authorList>
    </citation>
    <scope>NUCLEOTIDE SEQUENCE [LARGE SCALE GENOMIC DNA]</scope>
</reference>
<keyword evidence="2" id="KW-1185">Reference proteome</keyword>
<evidence type="ECO:0000313" key="2">
    <source>
        <dbReference type="Proteomes" id="UP001164250"/>
    </source>
</evidence>
<dbReference type="Proteomes" id="UP001164250">
    <property type="component" value="Chromosome 6"/>
</dbReference>
<sequence length="304" mass="34547">METAPFQFTCNSNTTPLSVPPNFILPEDKRPHISQVSTLTSIPIIDLNDQIHASENGDFPSSLVEKISRACEEYGFFQIINHGVPQELCNRMMTVITHFFELPLEERKQFFTTDFTKQVKLVNYYPNTQGEEKVNMWSQSFSHPWHPTEDLSHLLPENPPQYREVFGEYAKEIGALMNRLLSLISQGLGLEKEYLQKRLGVKPGLKAQANYYPPCPEPEFTLGLGAHKDLNAVTILWQSEGVSGLQVLSNGRYKSVHHRAVTNKAQRRMTLAMFYGPNKDTVIGPIEELVDEVHRIETTVTQSS</sequence>
<name>A0ACC1B9V1_9ROSI</name>
<evidence type="ECO:0000313" key="1">
    <source>
        <dbReference type="EMBL" id="KAJ0095642.1"/>
    </source>
</evidence>
<gene>
    <name evidence="1" type="ORF">Patl1_16041</name>
</gene>
<proteinExistence type="predicted"/>
<accession>A0ACC1B9V1</accession>